<feature type="signal peptide" evidence="10">
    <location>
        <begin position="1"/>
        <end position="19"/>
    </location>
</feature>
<evidence type="ECO:0000256" key="3">
    <source>
        <dbReference type="ARBA" id="ARBA00022553"/>
    </source>
</evidence>
<dbReference type="SMART" id="SM00091">
    <property type="entry name" value="PAS"/>
    <property type="match status" value="1"/>
</dbReference>
<evidence type="ECO:0000256" key="8">
    <source>
        <dbReference type="ARBA" id="ARBA00023012"/>
    </source>
</evidence>
<evidence type="ECO:0000313" key="14">
    <source>
        <dbReference type="Proteomes" id="UP000640333"/>
    </source>
</evidence>
<dbReference type="Gene3D" id="3.30.565.10">
    <property type="entry name" value="Histidine kinase-like ATPase, C-terminal domain"/>
    <property type="match status" value="1"/>
</dbReference>
<dbReference type="SUPFAM" id="SSF55785">
    <property type="entry name" value="PYP-like sensor domain (PAS domain)"/>
    <property type="match status" value="1"/>
</dbReference>
<evidence type="ECO:0000259" key="12">
    <source>
        <dbReference type="PROSITE" id="PS50112"/>
    </source>
</evidence>
<evidence type="ECO:0000259" key="11">
    <source>
        <dbReference type="PROSITE" id="PS50109"/>
    </source>
</evidence>
<comment type="catalytic activity">
    <reaction evidence="1">
        <text>ATP + protein L-histidine = ADP + protein N-phospho-L-histidine.</text>
        <dbReference type="EC" id="2.7.13.3"/>
    </reaction>
</comment>
<evidence type="ECO:0000256" key="2">
    <source>
        <dbReference type="ARBA" id="ARBA00012438"/>
    </source>
</evidence>
<dbReference type="InterPro" id="IPR003594">
    <property type="entry name" value="HATPase_dom"/>
</dbReference>
<dbReference type="PROSITE" id="PS50112">
    <property type="entry name" value="PAS"/>
    <property type="match status" value="1"/>
</dbReference>
<evidence type="ECO:0000256" key="1">
    <source>
        <dbReference type="ARBA" id="ARBA00000085"/>
    </source>
</evidence>
<keyword evidence="14" id="KW-1185">Reference proteome</keyword>
<keyword evidence="5" id="KW-0547">Nucleotide-binding</keyword>
<keyword evidence="9" id="KW-0472">Membrane</keyword>
<dbReference type="CDD" id="cd00082">
    <property type="entry name" value="HisKA"/>
    <property type="match status" value="1"/>
</dbReference>
<keyword evidence="3" id="KW-0597">Phosphoprotein</keyword>
<dbReference type="EC" id="2.7.13.3" evidence="2"/>
<organism evidence="13 14">
    <name type="scientific">Pontibacterium sinense</name>
    <dbReference type="NCBI Taxonomy" id="2781979"/>
    <lineage>
        <taxon>Bacteria</taxon>
        <taxon>Pseudomonadati</taxon>
        <taxon>Pseudomonadota</taxon>
        <taxon>Gammaproteobacteria</taxon>
        <taxon>Oceanospirillales</taxon>
        <taxon>Oceanospirillaceae</taxon>
        <taxon>Pontibacterium</taxon>
    </lineage>
</organism>
<dbReference type="Pfam" id="PF02518">
    <property type="entry name" value="HATPase_c"/>
    <property type="match status" value="1"/>
</dbReference>
<dbReference type="AlphaFoldDB" id="A0A8J7KC63"/>
<dbReference type="SUPFAM" id="SSF47384">
    <property type="entry name" value="Homodimeric domain of signal transducing histidine kinase"/>
    <property type="match status" value="1"/>
</dbReference>
<dbReference type="PANTHER" id="PTHR43065:SF10">
    <property type="entry name" value="PEROXIDE STRESS-ACTIVATED HISTIDINE KINASE MAK3"/>
    <property type="match status" value="1"/>
</dbReference>
<proteinExistence type="predicted"/>
<evidence type="ECO:0000256" key="7">
    <source>
        <dbReference type="ARBA" id="ARBA00022840"/>
    </source>
</evidence>
<dbReference type="InterPro" id="IPR013656">
    <property type="entry name" value="PAS_4"/>
</dbReference>
<dbReference type="InterPro" id="IPR000014">
    <property type="entry name" value="PAS"/>
</dbReference>
<dbReference type="InterPro" id="IPR003661">
    <property type="entry name" value="HisK_dim/P_dom"/>
</dbReference>
<dbReference type="InterPro" id="IPR036890">
    <property type="entry name" value="HATPase_C_sf"/>
</dbReference>
<evidence type="ECO:0000313" key="13">
    <source>
        <dbReference type="EMBL" id="MBE9399706.1"/>
    </source>
</evidence>
<feature type="domain" description="Histidine kinase" evidence="11">
    <location>
        <begin position="247"/>
        <end position="483"/>
    </location>
</feature>
<keyword evidence="8" id="KW-0902">Two-component regulatory system</keyword>
<name>A0A8J7KC63_9GAMM</name>
<keyword evidence="10" id="KW-0732">Signal</keyword>
<dbReference type="GO" id="GO:0000155">
    <property type="term" value="F:phosphorelay sensor kinase activity"/>
    <property type="evidence" value="ECO:0007669"/>
    <property type="project" value="InterPro"/>
</dbReference>
<evidence type="ECO:0000256" key="10">
    <source>
        <dbReference type="SAM" id="SignalP"/>
    </source>
</evidence>
<feature type="transmembrane region" description="Helical" evidence="9">
    <location>
        <begin position="35"/>
        <end position="57"/>
    </location>
</feature>
<sequence>MKNIFFLFALCMHSSWAMAGITLFKDENGKTNWQHLANWSSGTLIIILSITAVYLFIARRKASRANRELTAIRKELELRVQERTATLDESNKLLQESNSALESEVAEHIVTSDQLRSSESYIKDILTSMPLMLVGLNKDGRVTQWNRRVEELSGVSSEEALGKTLWEAYPTMTVVPEHIQQAIEQNKTIHLKQSMRSLSHFDITIYPLKGDEAGVVILVDDVSKEKTAENMLIHNDKMSFMGEVASTMAHDINMPLQAILMDLKRFKNILADSHQQGAGNATQTQLLDEIFIDMSNKGDQVSKIINNLLTFSRSREKEKQTADIVDVMEHTVELGKEVISVENGLSFHQVKLEWSVEKNLPQVPCYITELQQVFLSLFRHACASLQRRSADSDFVPTIKIILSEGYDSFWIKIQHNGIGLSNDEQMGLFEPYFSDNPEAEGFDAGQHLSFSYYIITEQHQGHMAVTSDPELGSTFHMQLPISP</sequence>
<dbReference type="GO" id="GO:0005524">
    <property type="term" value="F:ATP binding"/>
    <property type="evidence" value="ECO:0007669"/>
    <property type="project" value="UniProtKB-KW"/>
</dbReference>
<evidence type="ECO:0000256" key="5">
    <source>
        <dbReference type="ARBA" id="ARBA00022741"/>
    </source>
</evidence>
<dbReference type="Gene3D" id="1.10.287.130">
    <property type="match status" value="1"/>
</dbReference>
<protein>
    <recommendedName>
        <fullName evidence="2">histidine kinase</fullName>
        <ecNumber evidence="2">2.7.13.3</ecNumber>
    </recommendedName>
</protein>
<keyword evidence="9" id="KW-1133">Transmembrane helix</keyword>
<dbReference type="EMBL" id="JADEYS010000034">
    <property type="protein sequence ID" value="MBE9399706.1"/>
    <property type="molecule type" value="Genomic_DNA"/>
</dbReference>
<dbReference type="InterPro" id="IPR035965">
    <property type="entry name" value="PAS-like_dom_sf"/>
</dbReference>
<comment type="caution">
    <text evidence="13">The sequence shown here is derived from an EMBL/GenBank/DDBJ whole genome shotgun (WGS) entry which is preliminary data.</text>
</comment>
<feature type="chain" id="PRO_5035241439" description="histidine kinase" evidence="10">
    <location>
        <begin position="20"/>
        <end position="483"/>
    </location>
</feature>
<evidence type="ECO:0000256" key="6">
    <source>
        <dbReference type="ARBA" id="ARBA00022777"/>
    </source>
</evidence>
<gene>
    <name evidence="13" type="ORF">IOQ59_20775</name>
</gene>
<keyword evidence="4" id="KW-0808">Transferase</keyword>
<dbReference type="PANTHER" id="PTHR43065">
    <property type="entry name" value="SENSOR HISTIDINE KINASE"/>
    <property type="match status" value="1"/>
</dbReference>
<feature type="domain" description="PAS" evidence="12">
    <location>
        <begin position="118"/>
        <end position="165"/>
    </location>
</feature>
<dbReference type="Proteomes" id="UP000640333">
    <property type="component" value="Unassembled WGS sequence"/>
</dbReference>
<dbReference type="SUPFAM" id="SSF55874">
    <property type="entry name" value="ATPase domain of HSP90 chaperone/DNA topoisomerase II/histidine kinase"/>
    <property type="match status" value="1"/>
</dbReference>
<dbReference type="Pfam" id="PF08448">
    <property type="entry name" value="PAS_4"/>
    <property type="match status" value="1"/>
</dbReference>
<dbReference type="NCBIfam" id="TIGR00229">
    <property type="entry name" value="sensory_box"/>
    <property type="match status" value="1"/>
</dbReference>
<evidence type="ECO:0000256" key="9">
    <source>
        <dbReference type="SAM" id="Phobius"/>
    </source>
</evidence>
<dbReference type="InterPro" id="IPR036097">
    <property type="entry name" value="HisK_dim/P_sf"/>
</dbReference>
<keyword evidence="9" id="KW-0812">Transmembrane</keyword>
<dbReference type="InterPro" id="IPR005467">
    <property type="entry name" value="His_kinase_dom"/>
</dbReference>
<reference evidence="13" key="1">
    <citation type="submission" date="2020-10" db="EMBL/GenBank/DDBJ databases">
        <title>Bacterium isolated from coastal waters sediment.</title>
        <authorList>
            <person name="Chen R.-J."/>
            <person name="Lu D.-C."/>
            <person name="Zhu K.-L."/>
            <person name="Du Z.-J."/>
        </authorList>
    </citation>
    <scope>NUCLEOTIDE SEQUENCE</scope>
    <source>
        <strain evidence="13">N1Y112</strain>
    </source>
</reference>
<keyword evidence="6" id="KW-0418">Kinase</keyword>
<dbReference type="PROSITE" id="PS50109">
    <property type="entry name" value="HIS_KIN"/>
    <property type="match status" value="1"/>
</dbReference>
<dbReference type="Gene3D" id="3.30.450.20">
    <property type="entry name" value="PAS domain"/>
    <property type="match status" value="1"/>
</dbReference>
<dbReference type="CDD" id="cd00130">
    <property type="entry name" value="PAS"/>
    <property type="match status" value="1"/>
</dbReference>
<evidence type="ECO:0000256" key="4">
    <source>
        <dbReference type="ARBA" id="ARBA00022679"/>
    </source>
</evidence>
<accession>A0A8J7KC63</accession>
<keyword evidence="7" id="KW-0067">ATP-binding</keyword>
<dbReference type="SMART" id="SM00387">
    <property type="entry name" value="HATPase_c"/>
    <property type="match status" value="1"/>
</dbReference>